<evidence type="ECO:0000313" key="2">
    <source>
        <dbReference type="EMBL" id="AEH38166.1"/>
    </source>
</evidence>
<dbReference type="EMBL" id="CP002839">
    <property type="protein sequence ID" value="AEH38166.1"/>
    <property type="molecule type" value="Genomic_DNA"/>
</dbReference>
<evidence type="ECO:0000313" key="3">
    <source>
        <dbReference type="Proteomes" id="UP000006794"/>
    </source>
</evidence>
<feature type="region of interest" description="Disordered" evidence="1">
    <location>
        <begin position="236"/>
        <end position="350"/>
    </location>
</feature>
<dbReference type="Proteomes" id="UP000006794">
    <property type="component" value="Chromosome"/>
</dbReference>
<sequence length="350" mass="36645">MLAGSSGLLAVDTLGFSSGGAERPVDVEVVSDADAYLGLVDRDDSTDGVETGGVLFEESSNDDRYPPASFEVVNQLTEPIALSLTLGDDRLRFVDLNAEGRIEGDHGRRLPDADLEPGDEIALAIDLSLPSERSTAIDLDSITTTLEIDAAGSATSVEAERTLTLVSDVWAVIDCCAARGLPEGLVVVRNRRLEDDPSLVVEWIDCGDGTASVLREITSFPPPKLKLSLFDDRRSRTGGASARLQAAGNDAESDPERETEPTVASADDVALDVDRGGPSRSKSRTRSTADSAGSSTADGNRSATRSDADDSSAFVVEIDPEPDADAEGADSRRVETVDVSADSISGESGG</sequence>
<feature type="compositionally biased region" description="Low complexity" evidence="1">
    <location>
        <begin position="286"/>
        <end position="305"/>
    </location>
</feature>
<evidence type="ECO:0000256" key="1">
    <source>
        <dbReference type="SAM" id="MobiDB-lite"/>
    </source>
</evidence>
<dbReference type="KEGG" id="hxa:Halxa_3555"/>
<dbReference type="AlphaFoldDB" id="F8DA92"/>
<gene>
    <name evidence="2" type="ordered locus">Halxa_3555</name>
</gene>
<organism evidence="2 3">
    <name type="scientific">Halopiger xanaduensis (strain DSM 18323 / JCM 14033 / SH-6)</name>
    <dbReference type="NCBI Taxonomy" id="797210"/>
    <lineage>
        <taxon>Archaea</taxon>
        <taxon>Methanobacteriati</taxon>
        <taxon>Methanobacteriota</taxon>
        <taxon>Stenosarchaea group</taxon>
        <taxon>Halobacteria</taxon>
        <taxon>Halobacteriales</taxon>
        <taxon>Natrialbaceae</taxon>
        <taxon>Halopiger</taxon>
    </lineage>
</organism>
<name>F8DA92_HALXS</name>
<protein>
    <submittedName>
        <fullName evidence="2">Uncharacterized protein</fullName>
    </submittedName>
</protein>
<dbReference type="eggNOG" id="arCOG02696">
    <property type="taxonomic scope" value="Archaea"/>
</dbReference>
<keyword evidence="3" id="KW-1185">Reference proteome</keyword>
<accession>F8DA92</accession>
<dbReference type="HOGENOM" id="CLU_791335_0_0_2"/>
<proteinExistence type="predicted"/>
<feature type="compositionally biased region" description="Acidic residues" evidence="1">
    <location>
        <begin position="318"/>
        <end position="328"/>
    </location>
</feature>
<reference evidence="2 3" key="1">
    <citation type="journal article" date="2012" name="Stand. Genomic Sci.">
        <title>Complete genome sequence of Halopiger xanaduensis type strain (SH-6(T)).</title>
        <authorList>
            <person name="Anderson I."/>
            <person name="Tindall B.J."/>
            <person name="Rohde M."/>
            <person name="Lucas S."/>
            <person name="Han J."/>
            <person name="Lapidus A."/>
            <person name="Cheng J.F."/>
            <person name="Goodwin L."/>
            <person name="Pitluck S."/>
            <person name="Peters L."/>
            <person name="Pati A."/>
            <person name="Mikhailova N."/>
            <person name="Pagani I."/>
            <person name="Teshima H."/>
            <person name="Han C."/>
            <person name="Tapia R."/>
            <person name="Land M."/>
            <person name="Woyke T."/>
            <person name="Klenk H.P."/>
            <person name="Kyrpides N."/>
            <person name="Ivanova N."/>
        </authorList>
    </citation>
    <scope>NUCLEOTIDE SEQUENCE [LARGE SCALE GENOMIC DNA]</scope>
    <source>
        <strain evidence="3">DSM 18323 / JCM 14033 / SH-6</strain>
    </source>
</reference>